<protein>
    <submittedName>
        <fullName evidence="2">Uncharacterized protein</fullName>
    </submittedName>
</protein>
<dbReference type="Proteomes" id="UP001168109">
    <property type="component" value="Unassembled WGS sequence"/>
</dbReference>
<keyword evidence="1" id="KW-1133">Transmembrane helix</keyword>
<feature type="transmembrane region" description="Helical" evidence="1">
    <location>
        <begin position="225"/>
        <end position="243"/>
    </location>
</feature>
<dbReference type="EMBL" id="JAOPLU010000007">
    <property type="protein sequence ID" value="MDM5132862.1"/>
    <property type="molecule type" value="Genomic_DNA"/>
</dbReference>
<keyword evidence="1" id="KW-0812">Transmembrane</keyword>
<organism evidence="2 3">
    <name type="scientific">Aeromonas piscicola</name>
    <dbReference type="NCBI Taxonomy" id="600645"/>
    <lineage>
        <taxon>Bacteria</taxon>
        <taxon>Pseudomonadati</taxon>
        <taxon>Pseudomonadota</taxon>
        <taxon>Gammaproteobacteria</taxon>
        <taxon>Aeromonadales</taxon>
        <taxon>Aeromonadaceae</taxon>
        <taxon>Aeromonas</taxon>
    </lineage>
</organism>
<sequence length="389" mass="44665">MNDNHFFSKKENEQLIKHVIMIIKRAQEITKDNFERGLNHHSARILGHIISNPKDWDDTCKYSIKTQVSGIHDELSNIVKNDAVDKSSLEFLFSYLIVFVQERNLLTGDFISPELTDALEFTESNLERFVGIPKSKIEFSFKGLSITLFKEIFNNENTSGLINLNKTLESAKTLTKKWDDSLKERENNIARLEQSLKKFENAFNFVGLHEGFQSLHKKKKIERNCLIFMMLICAALALSPLVYKLKSLYFKEDEKVNYIYKHIHNFGLSTVTSNDTAQDTPPTLTHEIISLLPVASFIAIMLYLFRVLLFNYKSICAQILQVELRMTLCRFITSYSDYAKDIKNNSGVTLDRFESIIFSGIVNNDSDLPATYDGVEQLASLFKSMKTSS</sequence>
<keyword evidence="3" id="KW-1185">Reference proteome</keyword>
<dbReference type="RefSeq" id="WP_156140438.1">
    <property type="nucleotide sequence ID" value="NZ_CDBL01000067.1"/>
</dbReference>
<accession>A0ABT7QG05</accession>
<keyword evidence="1" id="KW-0472">Membrane</keyword>
<gene>
    <name evidence="2" type="ORF">OB962_17975</name>
</gene>
<feature type="transmembrane region" description="Helical" evidence="1">
    <location>
        <begin position="288"/>
        <end position="309"/>
    </location>
</feature>
<evidence type="ECO:0000256" key="1">
    <source>
        <dbReference type="SAM" id="Phobius"/>
    </source>
</evidence>
<proteinExistence type="predicted"/>
<evidence type="ECO:0000313" key="3">
    <source>
        <dbReference type="Proteomes" id="UP001168109"/>
    </source>
</evidence>
<comment type="caution">
    <text evidence="2">The sequence shown here is derived from an EMBL/GenBank/DDBJ whole genome shotgun (WGS) entry which is preliminary data.</text>
</comment>
<name>A0ABT7QG05_9GAMM</name>
<evidence type="ECO:0000313" key="2">
    <source>
        <dbReference type="EMBL" id="MDM5132862.1"/>
    </source>
</evidence>
<reference evidence="2" key="1">
    <citation type="submission" date="2024-05" db="EMBL/GenBank/DDBJ databases">
        <title>WGS of Aeromonas isolates.</title>
        <authorList>
            <person name="Lee H."/>
        </authorList>
    </citation>
    <scope>NUCLEOTIDE SEQUENCE</scope>
    <source>
        <strain evidence="2">LP308</strain>
    </source>
</reference>